<proteinExistence type="inferred from homology"/>
<dbReference type="RefSeq" id="WP_257595150.1">
    <property type="nucleotide sequence ID" value="NZ_JANKHH010000003.1"/>
</dbReference>
<evidence type="ECO:0000256" key="1">
    <source>
        <dbReference type="ARBA" id="ARBA00007118"/>
    </source>
</evidence>
<dbReference type="Pfam" id="PF00881">
    <property type="entry name" value="Nitroreductase"/>
    <property type="match status" value="1"/>
</dbReference>
<reference evidence="4 5" key="1">
    <citation type="submission" date="2022-08" db="EMBL/GenBank/DDBJ databases">
        <title>Polyphasic taxonomy analysis of Qipengyuania sp.RS5-5.</title>
        <authorList>
            <person name="Xamxidin M."/>
            <person name="Wu M."/>
        </authorList>
    </citation>
    <scope>NUCLEOTIDE SEQUENCE [LARGE SCALE GENOMIC DNA]</scope>
    <source>
        <strain evidence="4 5">RS5-5</strain>
    </source>
</reference>
<dbReference type="PANTHER" id="PTHR43673:SF10">
    <property type="entry name" value="NADH DEHYDROGENASE_NAD(P)H NITROREDUCTASE XCC3605-RELATED"/>
    <property type="match status" value="1"/>
</dbReference>
<accession>A0ABT1XP03</accession>
<evidence type="ECO:0000313" key="4">
    <source>
        <dbReference type="EMBL" id="MCR2833381.1"/>
    </source>
</evidence>
<dbReference type="SUPFAM" id="SSF55469">
    <property type="entry name" value="FMN-dependent nitroreductase-like"/>
    <property type="match status" value="1"/>
</dbReference>
<name>A0ABT1XP03_9SPHN</name>
<comment type="similarity">
    <text evidence="1">Belongs to the nitroreductase family.</text>
</comment>
<keyword evidence="2" id="KW-0560">Oxidoreductase</keyword>
<feature type="domain" description="Nitroreductase" evidence="3">
    <location>
        <begin position="14"/>
        <end position="159"/>
    </location>
</feature>
<dbReference type="Gene3D" id="3.40.109.10">
    <property type="entry name" value="NADH Oxidase"/>
    <property type="match status" value="1"/>
</dbReference>
<protein>
    <submittedName>
        <fullName evidence="4">Nitroreductase family protein</fullName>
    </submittedName>
</protein>
<dbReference type="InterPro" id="IPR000415">
    <property type="entry name" value="Nitroreductase-like"/>
</dbReference>
<dbReference type="InterPro" id="IPR029479">
    <property type="entry name" value="Nitroreductase"/>
</dbReference>
<evidence type="ECO:0000256" key="2">
    <source>
        <dbReference type="ARBA" id="ARBA00023002"/>
    </source>
</evidence>
<dbReference type="Proteomes" id="UP001206067">
    <property type="component" value="Unassembled WGS sequence"/>
</dbReference>
<evidence type="ECO:0000313" key="5">
    <source>
        <dbReference type="Proteomes" id="UP001206067"/>
    </source>
</evidence>
<sequence length="192" mass="20980">MTTRTADPRVLPLIVERWSPRSFDGSAMPQDDLDVILQAAGLAPSAYNIQPWTFLYAHLGDENWDRFLSLLVEFNQSWAKDASVLLFAVSDTLMRGGSEPNPNHSHSFDAGSAWALMALQAAHMGYAAHGMTGVDFARAPQELGVPEDHRIEAAIAIGRQAPAERLPEMLRGKEVASARKPVSEIARAGRFA</sequence>
<organism evidence="4 5">
    <name type="scientific">Parerythrobacter lacustris</name>
    <dbReference type="NCBI Taxonomy" id="2969984"/>
    <lineage>
        <taxon>Bacteria</taxon>
        <taxon>Pseudomonadati</taxon>
        <taxon>Pseudomonadota</taxon>
        <taxon>Alphaproteobacteria</taxon>
        <taxon>Sphingomonadales</taxon>
        <taxon>Erythrobacteraceae</taxon>
        <taxon>Parerythrobacter</taxon>
    </lineage>
</organism>
<keyword evidence="5" id="KW-1185">Reference proteome</keyword>
<dbReference type="EMBL" id="JANKHH010000003">
    <property type="protein sequence ID" value="MCR2833381.1"/>
    <property type="molecule type" value="Genomic_DNA"/>
</dbReference>
<dbReference type="PANTHER" id="PTHR43673">
    <property type="entry name" value="NAD(P)H NITROREDUCTASE YDGI-RELATED"/>
    <property type="match status" value="1"/>
</dbReference>
<dbReference type="CDD" id="cd02138">
    <property type="entry name" value="TdsD-like"/>
    <property type="match status" value="1"/>
</dbReference>
<gene>
    <name evidence="4" type="ORF">NSO95_05450</name>
</gene>
<evidence type="ECO:0000259" key="3">
    <source>
        <dbReference type="Pfam" id="PF00881"/>
    </source>
</evidence>
<comment type="caution">
    <text evidence="4">The sequence shown here is derived from an EMBL/GenBank/DDBJ whole genome shotgun (WGS) entry which is preliminary data.</text>
</comment>